<feature type="transmembrane region" description="Helical" evidence="1">
    <location>
        <begin position="91"/>
        <end position="117"/>
    </location>
</feature>
<evidence type="ECO:0000256" key="1">
    <source>
        <dbReference type="SAM" id="Phobius"/>
    </source>
</evidence>
<feature type="transmembrane region" description="Helical" evidence="1">
    <location>
        <begin position="12"/>
        <end position="34"/>
    </location>
</feature>
<comment type="caution">
    <text evidence="2">The sequence shown here is derived from an EMBL/GenBank/DDBJ whole genome shotgun (WGS) entry which is preliminary data.</text>
</comment>
<dbReference type="EMBL" id="LCPB01000004">
    <property type="protein sequence ID" value="KKU90306.1"/>
    <property type="molecule type" value="Genomic_DNA"/>
</dbReference>
<organism evidence="2 3">
    <name type="scientific">Candidatus Wolfebacteria bacterium GW2011_GWA2_47_9b</name>
    <dbReference type="NCBI Taxonomy" id="1619005"/>
    <lineage>
        <taxon>Bacteria</taxon>
        <taxon>Candidatus Wolfeibacteriota</taxon>
    </lineage>
</organism>
<protein>
    <submittedName>
        <fullName evidence="2">Uncharacterized protein</fullName>
    </submittedName>
</protein>
<name>A0A0G1U844_9BACT</name>
<dbReference type="AlphaFoldDB" id="A0A0G1U844"/>
<evidence type="ECO:0000313" key="3">
    <source>
        <dbReference type="Proteomes" id="UP000033882"/>
    </source>
</evidence>
<feature type="transmembrane region" description="Helical" evidence="1">
    <location>
        <begin position="46"/>
        <end position="71"/>
    </location>
</feature>
<accession>A0A0G1U844</accession>
<dbReference type="Proteomes" id="UP000033882">
    <property type="component" value="Unassembled WGS sequence"/>
</dbReference>
<keyword evidence="1" id="KW-0812">Transmembrane</keyword>
<gene>
    <name evidence="2" type="ORF">UY19_C0004G0020</name>
</gene>
<proteinExistence type="predicted"/>
<keyword evidence="1" id="KW-0472">Membrane</keyword>
<keyword evidence="1" id="KW-1133">Transmembrane helix</keyword>
<reference evidence="2 3" key="1">
    <citation type="journal article" date="2015" name="Nature">
        <title>rRNA introns, odd ribosomes, and small enigmatic genomes across a large radiation of phyla.</title>
        <authorList>
            <person name="Brown C.T."/>
            <person name="Hug L.A."/>
            <person name="Thomas B.C."/>
            <person name="Sharon I."/>
            <person name="Castelle C.J."/>
            <person name="Singh A."/>
            <person name="Wilkins M.J."/>
            <person name="Williams K.H."/>
            <person name="Banfield J.F."/>
        </authorList>
    </citation>
    <scope>NUCLEOTIDE SEQUENCE [LARGE SCALE GENOMIC DNA]</scope>
</reference>
<feature type="transmembrane region" description="Helical" evidence="1">
    <location>
        <begin position="177"/>
        <end position="202"/>
    </location>
</feature>
<feature type="transmembrane region" description="Helical" evidence="1">
    <location>
        <begin position="137"/>
        <end position="165"/>
    </location>
</feature>
<sequence length="206" mass="23489">MQALIASTWFTFVFTWFTPAVLFVVAVTACIAYYRPLSDVRRTRIYTSLAIGVVVFRLFAAGLKTGLQYYTWTLTDVSKFMLPPHQSIGVLLQYVWTHFWLNAVIAIGAALLFYIVLRLLRSHNERYFEEGEVELGFLMALVVGWPYFVFFVPSVFLLVIFLSIIRGVFLHKPYTTLGVPFFLGAVIAYGVTSFIMDAYGLVQFSI</sequence>
<evidence type="ECO:0000313" key="2">
    <source>
        <dbReference type="EMBL" id="KKU90306.1"/>
    </source>
</evidence>